<evidence type="ECO:0000256" key="1">
    <source>
        <dbReference type="SAM" id="MobiDB-lite"/>
    </source>
</evidence>
<protein>
    <recommendedName>
        <fullName evidence="4">Reverse transcriptase domain-containing protein</fullName>
    </recommendedName>
</protein>
<comment type="caution">
    <text evidence="2">The sequence shown here is derived from an EMBL/GenBank/DDBJ whole genome shotgun (WGS) entry which is preliminary data.</text>
</comment>
<dbReference type="PANTHER" id="PTHR33067">
    <property type="entry name" value="RNA-DIRECTED DNA POLYMERASE-RELATED"/>
    <property type="match status" value="1"/>
</dbReference>
<dbReference type="AlphaFoldDB" id="A0ABD1SFN1"/>
<gene>
    <name evidence="2" type="ORF">Adt_23994</name>
</gene>
<name>A0ABD1SFN1_9LAMI</name>
<evidence type="ECO:0000313" key="3">
    <source>
        <dbReference type="Proteomes" id="UP001604336"/>
    </source>
</evidence>
<dbReference type="Proteomes" id="UP001604336">
    <property type="component" value="Unassembled WGS sequence"/>
</dbReference>
<organism evidence="2 3">
    <name type="scientific">Abeliophyllum distichum</name>
    <dbReference type="NCBI Taxonomy" id="126358"/>
    <lineage>
        <taxon>Eukaryota</taxon>
        <taxon>Viridiplantae</taxon>
        <taxon>Streptophyta</taxon>
        <taxon>Embryophyta</taxon>
        <taxon>Tracheophyta</taxon>
        <taxon>Spermatophyta</taxon>
        <taxon>Magnoliopsida</taxon>
        <taxon>eudicotyledons</taxon>
        <taxon>Gunneridae</taxon>
        <taxon>Pentapetalae</taxon>
        <taxon>asterids</taxon>
        <taxon>lamiids</taxon>
        <taxon>Lamiales</taxon>
        <taxon>Oleaceae</taxon>
        <taxon>Forsythieae</taxon>
        <taxon>Abeliophyllum</taxon>
    </lineage>
</organism>
<evidence type="ECO:0000313" key="2">
    <source>
        <dbReference type="EMBL" id="KAL2498444.1"/>
    </source>
</evidence>
<sequence length="226" mass="25451">MHEVDVISALSAHMAAMEKKMIETIARNQIAHAIHTPNLECNGCGANHLIGNCPLPTSSSTSTEQTPSINEEQVDQSKAPYDASQEKDLDTPHTKTTPHVKGYIPPIPFLQRLKKHKFDKQFEKFLEVFKKLQINIPFADTLAQMSSYTKFMKEILPNKMKLEKHETVMLTEECSAILQNKLPPKLKDPGSFTIFCTIGEVDFDKSLYDLGASINLITFSVYRRLG</sequence>
<proteinExistence type="predicted"/>
<keyword evidence="3" id="KW-1185">Reference proteome</keyword>
<feature type="region of interest" description="Disordered" evidence="1">
    <location>
        <begin position="57"/>
        <end position="100"/>
    </location>
</feature>
<reference evidence="3" key="1">
    <citation type="submission" date="2024-07" db="EMBL/GenBank/DDBJ databases">
        <title>Two chromosome-level genome assemblies of Korean endemic species Abeliophyllum distichum and Forsythia ovata (Oleaceae).</title>
        <authorList>
            <person name="Jang H."/>
        </authorList>
    </citation>
    <scope>NUCLEOTIDE SEQUENCE [LARGE SCALE GENOMIC DNA]</scope>
</reference>
<evidence type="ECO:0008006" key="4">
    <source>
        <dbReference type="Google" id="ProtNLM"/>
    </source>
</evidence>
<dbReference type="PANTHER" id="PTHR33067:SF9">
    <property type="entry name" value="RNA-DIRECTED DNA POLYMERASE"/>
    <property type="match status" value="1"/>
</dbReference>
<feature type="compositionally biased region" description="Basic and acidic residues" evidence="1">
    <location>
        <begin position="84"/>
        <end position="93"/>
    </location>
</feature>
<accession>A0ABD1SFN1</accession>
<dbReference type="EMBL" id="JBFOLK010000007">
    <property type="protein sequence ID" value="KAL2498444.1"/>
    <property type="molecule type" value="Genomic_DNA"/>
</dbReference>